<accession>A0A0F9LHK9</accession>
<dbReference type="PANTHER" id="PTHR32332">
    <property type="entry name" value="2-NITROPROPANE DIOXYGENASE"/>
    <property type="match status" value="1"/>
</dbReference>
<feature type="non-terminal residue" evidence="1">
    <location>
        <position position="730"/>
    </location>
</feature>
<organism evidence="1">
    <name type="scientific">marine sediment metagenome</name>
    <dbReference type="NCBI Taxonomy" id="412755"/>
    <lineage>
        <taxon>unclassified sequences</taxon>
        <taxon>metagenomes</taxon>
        <taxon>ecological metagenomes</taxon>
    </lineage>
</organism>
<gene>
    <name evidence="1" type="ORF">LCGC14_1508240</name>
</gene>
<name>A0A0F9LHK9_9ZZZZ</name>
<dbReference type="AlphaFoldDB" id="A0A0F9LHK9"/>
<dbReference type="SUPFAM" id="SSF51412">
    <property type="entry name" value="Inosine monophosphate dehydrogenase (IMPDH)"/>
    <property type="match status" value="2"/>
</dbReference>
<protein>
    <recommendedName>
        <fullName evidence="2">Nitronate monooxygenase domain-containing protein</fullName>
    </recommendedName>
</protein>
<reference evidence="1" key="1">
    <citation type="journal article" date="2015" name="Nature">
        <title>Complex archaea that bridge the gap between prokaryotes and eukaryotes.</title>
        <authorList>
            <person name="Spang A."/>
            <person name="Saw J.H."/>
            <person name="Jorgensen S.L."/>
            <person name="Zaremba-Niedzwiedzka K."/>
            <person name="Martijn J."/>
            <person name="Lind A.E."/>
            <person name="van Eijk R."/>
            <person name="Schleper C."/>
            <person name="Guy L."/>
            <person name="Ettema T.J."/>
        </authorList>
    </citation>
    <scope>NUCLEOTIDE SEQUENCE</scope>
</reference>
<comment type="caution">
    <text evidence="1">The sequence shown here is derived from an EMBL/GenBank/DDBJ whole genome shotgun (WGS) entry which is preliminary data.</text>
</comment>
<evidence type="ECO:0008006" key="2">
    <source>
        <dbReference type="Google" id="ProtNLM"/>
    </source>
</evidence>
<evidence type="ECO:0000313" key="1">
    <source>
        <dbReference type="EMBL" id="KKM63760.1"/>
    </source>
</evidence>
<dbReference type="EMBL" id="LAZR01011040">
    <property type="protein sequence ID" value="KKM63760.1"/>
    <property type="molecule type" value="Genomic_DNA"/>
</dbReference>
<dbReference type="Gene3D" id="3.20.20.70">
    <property type="entry name" value="Aldolase class I"/>
    <property type="match status" value="2"/>
</dbReference>
<dbReference type="InterPro" id="IPR013785">
    <property type="entry name" value="Aldolase_TIM"/>
</dbReference>
<proteinExistence type="predicted"/>
<sequence length="730" mass="81562">MEQKQKILEVLKNKIPIWGYSPKGIADPSLSIKISQLGGVGLVDLEGLSSNQYQKVLETLHSSFSTDNIWGIRIPTQKALNIIEFNGLVPIIICAFSPNSQEVKKMQENSNLLISEVCYLEEAYENAEWSDLFLVKGNEAGGMVGTKNSFILIQEFHKAGLSFIIQGGFGVYNICSALMGGALGIVLEGQLYLFSECPISPEFKDYITTIKEDDFFLVLESSRYNYRLIGKLANKSIRAIKEIEIRELSYFREKINDKSEVLKSDLYRKVIELEKKFQLYSDPNPKHSWLPSDQGISFANYILNTFSTLENFLNSIPKIIQNQIESIQTYWPFAKNSDFAQKFNIPYPIIQGPMANISDQLKFAKKIAENGALPIFALGGLLENEAESLLSGAAISELSEKPYGCGIIGLEVVRSRREEHLKSISKNGPKITLVAAGSIALGVQIKKLGNTILIHTPVLSMFKDALNKNLDFIILEGSECGGHIGMLSSFILWESILEYLDMNKKEIKRKVNIIFAGGIINEISTAMLASMIGNHLDLINPGIQMGTAYLLSEEIVSTQALSPVYQELLLNNSFTTIIGTSVNTRARVIPSGFAYETMKNEYLRKARGISISERKEMFEKDNLGALRIASKAEIWNEKHEEGTESTQFIPTSKDHQLTNGVFMTGDSISIQKTIRNIAQIHYDVIEEGRNSFKMMSSQVLKISSGRKPMREEIKVERETSYGKKVAVIGL</sequence>
<dbReference type="Pfam" id="PF03060">
    <property type="entry name" value="NMO"/>
    <property type="match status" value="2"/>
</dbReference>